<keyword evidence="3" id="KW-0695">RNA-directed DNA polymerase</keyword>
<evidence type="ECO:0000259" key="2">
    <source>
        <dbReference type="Pfam" id="PF24626"/>
    </source>
</evidence>
<protein>
    <submittedName>
        <fullName evidence="3">Reverse transcriptase domain-containing protein</fullName>
    </submittedName>
</protein>
<keyword evidence="3" id="KW-0808">Transferase</keyword>
<feature type="domain" description="Tf2-1-like SH3-like" evidence="2">
    <location>
        <begin position="443"/>
        <end position="508"/>
    </location>
</feature>
<dbReference type="Gene3D" id="3.30.70.270">
    <property type="match status" value="1"/>
</dbReference>
<dbReference type="InterPro" id="IPR043502">
    <property type="entry name" value="DNA/RNA_pol_sf"/>
</dbReference>
<reference evidence="3" key="1">
    <citation type="journal article" date="2022" name="Int. J. Mol. Sci.">
        <title>Draft Genome of Tanacetum Coccineum: Genomic Comparison of Closely Related Tanacetum-Family Plants.</title>
        <authorList>
            <person name="Yamashiro T."/>
            <person name="Shiraishi A."/>
            <person name="Nakayama K."/>
            <person name="Satake H."/>
        </authorList>
    </citation>
    <scope>NUCLEOTIDE SEQUENCE</scope>
</reference>
<dbReference type="GO" id="GO:0003964">
    <property type="term" value="F:RNA-directed DNA polymerase activity"/>
    <property type="evidence" value="ECO:0007669"/>
    <property type="project" value="UniProtKB-KW"/>
</dbReference>
<dbReference type="InterPro" id="IPR053134">
    <property type="entry name" value="RNA-dir_DNA_polymerase"/>
</dbReference>
<dbReference type="Gene3D" id="2.40.70.10">
    <property type="entry name" value="Acid Proteases"/>
    <property type="match status" value="1"/>
</dbReference>
<dbReference type="Pfam" id="PF08284">
    <property type="entry name" value="RVP_2"/>
    <property type="match status" value="1"/>
</dbReference>
<dbReference type="InterPro" id="IPR021109">
    <property type="entry name" value="Peptidase_aspartic_dom_sf"/>
</dbReference>
<accession>A0ABQ5A4K1</accession>
<sequence length="580" mass="67795">MPVELGSFDVIVGMDWLSKYHAVIDCAEKIVHIPWGNETLIVHDLSGLPPTRQVEFQIDLIPGAAPIARAPYRLAYSEIKELSEQLQELSDKGFIRPRSSDYSKIDLRSGYHQLRVHKGDIPKTAFRTRYGHYEFQVMPFGLMNAPAVFMDLMNRVCKTYLDKFVIVFIDDIHIYSKNKEENEEHLRAPILAIPQGAENFIVYCDASHKGLGVVLMQNDKVIAYASRQLKIHEKNYTTHDFELGVVVFALKIWRHYLYGTNDYDCEIRYHPGKANVVADALSRKERRGMIRKDLPKEKLEPRVDGTLFLNGRSWLPCYDDLRTVIMHEETDPIEKLKRMYLKERSLQKALGTSLDMSVAYHPDTDEQSERTIQTLKDMLHAYMIDFGNRWVKHLPLVEFSYHNSYHASIKAAPFEIKQRIQAACDRQKSYADLKRKPMEFQVGDRVMLKVSPWKGVVRFSKRGKLNPRYVRPFKVLAKVGAVAYKLKLPQELSRVYSTFHVSNLKKYYSDEPLAISLDGLHIDDKLRFMEESVEIMDREVKWLNQSRILIFKVRWNSRRGPKFTWEREDQFQKKYPHLFA</sequence>
<dbReference type="Gene3D" id="3.10.10.10">
    <property type="entry name" value="HIV Type 1 Reverse Transcriptase, subunit A, domain 1"/>
    <property type="match status" value="2"/>
</dbReference>
<keyword evidence="3" id="KW-0548">Nucleotidyltransferase</keyword>
<name>A0ABQ5A4K1_9ASTR</name>
<dbReference type="Gene3D" id="3.30.420.10">
    <property type="entry name" value="Ribonuclease H-like superfamily/Ribonuclease H"/>
    <property type="match status" value="1"/>
</dbReference>
<evidence type="ECO:0000313" key="4">
    <source>
        <dbReference type="Proteomes" id="UP001151760"/>
    </source>
</evidence>
<dbReference type="Proteomes" id="UP001151760">
    <property type="component" value="Unassembled WGS sequence"/>
</dbReference>
<dbReference type="InterPro" id="IPR012337">
    <property type="entry name" value="RNaseH-like_sf"/>
</dbReference>
<dbReference type="InterPro" id="IPR036397">
    <property type="entry name" value="RNaseH_sf"/>
</dbReference>
<dbReference type="InterPro" id="IPR056924">
    <property type="entry name" value="SH3_Tf2-1"/>
</dbReference>
<dbReference type="InterPro" id="IPR041577">
    <property type="entry name" value="RT_RNaseH_2"/>
</dbReference>
<dbReference type="CDD" id="cd09274">
    <property type="entry name" value="RNase_HI_RT_Ty3"/>
    <property type="match status" value="1"/>
</dbReference>
<feature type="domain" description="Reverse transcriptase/retrotransposon-derived protein RNase H-like" evidence="1">
    <location>
        <begin position="186"/>
        <end position="260"/>
    </location>
</feature>
<dbReference type="InterPro" id="IPR043128">
    <property type="entry name" value="Rev_trsase/Diguanyl_cyclase"/>
</dbReference>
<dbReference type="EMBL" id="BQNB010011871">
    <property type="protein sequence ID" value="GJS96232.1"/>
    <property type="molecule type" value="Genomic_DNA"/>
</dbReference>
<proteinExistence type="predicted"/>
<dbReference type="SUPFAM" id="SSF56672">
    <property type="entry name" value="DNA/RNA polymerases"/>
    <property type="match status" value="1"/>
</dbReference>
<keyword evidence="4" id="KW-1185">Reference proteome</keyword>
<dbReference type="CDD" id="cd01647">
    <property type="entry name" value="RT_LTR"/>
    <property type="match status" value="1"/>
</dbReference>
<reference evidence="3" key="2">
    <citation type="submission" date="2022-01" db="EMBL/GenBank/DDBJ databases">
        <authorList>
            <person name="Yamashiro T."/>
            <person name="Shiraishi A."/>
            <person name="Satake H."/>
            <person name="Nakayama K."/>
        </authorList>
    </citation>
    <scope>NUCLEOTIDE SEQUENCE</scope>
</reference>
<dbReference type="SUPFAM" id="SSF53098">
    <property type="entry name" value="Ribonuclease H-like"/>
    <property type="match status" value="1"/>
</dbReference>
<dbReference type="Pfam" id="PF24626">
    <property type="entry name" value="SH3_Tf2-1"/>
    <property type="match status" value="1"/>
</dbReference>
<dbReference type="PANTHER" id="PTHR24559">
    <property type="entry name" value="TRANSPOSON TY3-I GAG-POL POLYPROTEIN"/>
    <property type="match status" value="1"/>
</dbReference>
<gene>
    <name evidence="3" type="ORF">Tco_0803200</name>
</gene>
<evidence type="ECO:0000313" key="3">
    <source>
        <dbReference type="EMBL" id="GJS96232.1"/>
    </source>
</evidence>
<organism evidence="3 4">
    <name type="scientific">Tanacetum coccineum</name>
    <dbReference type="NCBI Taxonomy" id="301880"/>
    <lineage>
        <taxon>Eukaryota</taxon>
        <taxon>Viridiplantae</taxon>
        <taxon>Streptophyta</taxon>
        <taxon>Embryophyta</taxon>
        <taxon>Tracheophyta</taxon>
        <taxon>Spermatophyta</taxon>
        <taxon>Magnoliopsida</taxon>
        <taxon>eudicotyledons</taxon>
        <taxon>Gunneridae</taxon>
        <taxon>Pentapetalae</taxon>
        <taxon>asterids</taxon>
        <taxon>campanulids</taxon>
        <taxon>Asterales</taxon>
        <taxon>Asteraceae</taxon>
        <taxon>Asteroideae</taxon>
        <taxon>Anthemideae</taxon>
        <taxon>Anthemidinae</taxon>
        <taxon>Tanacetum</taxon>
    </lineage>
</organism>
<evidence type="ECO:0000259" key="1">
    <source>
        <dbReference type="Pfam" id="PF17919"/>
    </source>
</evidence>
<dbReference type="PANTHER" id="PTHR24559:SF444">
    <property type="entry name" value="REVERSE TRANSCRIPTASE DOMAIN-CONTAINING PROTEIN"/>
    <property type="match status" value="1"/>
</dbReference>
<comment type="caution">
    <text evidence="3">The sequence shown here is derived from an EMBL/GenBank/DDBJ whole genome shotgun (WGS) entry which is preliminary data.</text>
</comment>
<dbReference type="Pfam" id="PF17919">
    <property type="entry name" value="RT_RNaseH_2"/>
    <property type="match status" value="1"/>
</dbReference>